<proteinExistence type="predicted"/>
<reference evidence="2" key="1">
    <citation type="journal article" date="2020" name="Nature">
        <title>Giant virus diversity and host interactions through global metagenomics.</title>
        <authorList>
            <person name="Schulz F."/>
            <person name="Roux S."/>
            <person name="Paez-Espino D."/>
            <person name="Jungbluth S."/>
            <person name="Walsh D.A."/>
            <person name="Denef V.J."/>
            <person name="McMahon K.D."/>
            <person name="Konstantinidis K.T."/>
            <person name="Eloe-Fadrosh E.A."/>
            <person name="Kyrpides N.C."/>
            <person name="Woyke T."/>
        </authorList>
    </citation>
    <scope>NUCLEOTIDE SEQUENCE</scope>
    <source>
        <strain evidence="2">GVMAG-M-3300010158-13</strain>
    </source>
</reference>
<evidence type="ECO:0000313" key="2">
    <source>
        <dbReference type="EMBL" id="QHS88002.1"/>
    </source>
</evidence>
<dbReference type="SUPFAM" id="SSF53448">
    <property type="entry name" value="Nucleotide-diphospho-sugar transferases"/>
    <property type="match status" value="1"/>
</dbReference>
<dbReference type="AlphaFoldDB" id="A0A6C0B7H9"/>
<accession>A0A6C0B7H9</accession>
<keyword evidence="1" id="KW-0472">Membrane</keyword>
<protein>
    <recommendedName>
        <fullName evidence="3">Nucleotide-diphospho-sugar transferase domain-containing protein</fullName>
    </recommendedName>
</protein>
<evidence type="ECO:0000256" key="1">
    <source>
        <dbReference type="SAM" id="Phobius"/>
    </source>
</evidence>
<feature type="transmembrane region" description="Helical" evidence="1">
    <location>
        <begin position="6"/>
        <end position="28"/>
    </location>
</feature>
<organism evidence="2">
    <name type="scientific">viral metagenome</name>
    <dbReference type="NCBI Taxonomy" id="1070528"/>
    <lineage>
        <taxon>unclassified sequences</taxon>
        <taxon>metagenomes</taxon>
        <taxon>organismal metagenomes</taxon>
    </lineage>
</organism>
<keyword evidence="1" id="KW-1133">Transmembrane helix</keyword>
<name>A0A6C0B7H9_9ZZZZ</name>
<dbReference type="EMBL" id="MN739090">
    <property type="protein sequence ID" value="QHS88002.1"/>
    <property type="molecule type" value="Genomic_DNA"/>
</dbReference>
<sequence length="298" mass="35320">MNYTILFKRILIVVLITTICYVLYYCVFASNENFENSKNAIVVLTRGYDINEKYNTLIERNNNIYDKYYKLLNNKNDYDIIVFHEGNISEEQQKYIQTKTPDLPLIFTKVDFQNKVVNHEFCPNTKTSESFPMGYKNMCYFWSISFLEYLKDYTYAIRVDEDCVIDTIDSNLIENYKKENIMFASARQEGTDDISVTTGMKEFFKSYTEKHNITPKTEKADVPYTNFMIVNIQYFRNNEDVKNVLYEIDKSECIFSNRWGDAPIWGYILCHLIEKNLYKTDTSISYFHGSLNDRVNPH</sequence>
<evidence type="ECO:0008006" key="3">
    <source>
        <dbReference type="Google" id="ProtNLM"/>
    </source>
</evidence>
<keyword evidence="1" id="KW-0812">Transmembrane</keyword>
<dbReference type="InterPro" id="IPR029044">
    <property type="entry name" value="Nucleotide-diphossugar_trans"/>
</dbReference>
<dbReference type="Gene3D" id="3.90.550.10">
    <property type="entry name" value="Spore Coat Polysaccharide Biosynthesis Protein SpsA, Chain A"/>
    <property type="match status" value="1"/>
</dbReference>